<reference evidence="2 4" key="2">
    <citation type="submission" date="2017-10" db="EMBL/GenBank/DDBJ databases">
        <title>Biodiversity and function of Thalassospira species in the particle-attached aromatic-hydrocarbon-degrading consortia from the surface seawater of the China South Sea.</title>
        <authorList>
            <person name="Dong C."/>
            <person name="Liu R."/>
            <person name="Shao Z."/>
        </authorList>
    </citation>
    <scope>NUCLEOTIDE SEQUENCE [LARGE SCALE GENOMIC DNA]</scope>
    <source>
        <strain evidence="2 4">CSC3H3</strain>
    </source>
</reference>
<sequence>MSDCAGSSLSNEAATGNGIAAELDAQTRLELEAAAFRGLVGHLQNRKDVQNIDLMNLAGFCRNCLAKWYLAAAREHNVAMDYDQAREVVYGMTYDAWKDNHQAPASDEQKRLYNETSHLHAVIPGAK</sequence>
<dbReference type="RefSeq" id="WP_101269417.1">
    <property type="nucleotide sequence ID" value="NZ_CP024199.1"/>
</dbReference>
<dbReference type="EMBL" id="CP024199">
    <property type="protein sequence ID" value="AUG52331.1"/>
    <property type="molecule type" value="Genomic_DNA"/>
</dbReference>
<dbReference type="SUPFAM" id="SSF158757">
    <property type="entry name" value="SMc04008-like"/>
    <property type="match status" value="1"/>
</dbReference>
<accession>A0A2N3KM69</accession>
<dbReference type="InterPro" id="IPR036810">
    <property type="entry name" value="SMc04008-like_sf"/>
</dbReference>
<evidence type="ECO:0000313" key="5">
    <source>
        <dbReference type="Proteomes" id="UP000233597"/>
    </source>
</evidence>
<name>A0A2N3KM69_9PROT</name>
<dbReference type="Proteomes" id="UP000233458">
    <property type="component" value="Chromosome"/>
</dbReference>
<dbReference type="KEGG" id="thac:CSC3H3_06065"/>
<feature type="domain" description="SMc04008-like" evidence="1">
    <location>
        <begin position="49"/>
        <end position="114"/>
    </location>
</feature>
<evidence type="ECO:0000259" key="1">
    <source>
        <dbReference type="Pfam" id="PF06844"/>
    </source>
</evidence>
<evidence type="ECO:0000313" key="4">
    <source>
        <dbReference type="Proteomes" id="UP000233458"/>
    </source>
</evidence>
<reference evidence="3 5" key="1">
    <citation type="submission" date="2017-09" db="EMBL/GenBank/DDBJ databases">
        <title>Biodiversity and function of Thalassospira species in the particle-attached aromatic-hydrocarbon-degrading consortia from the surface seawater of the South China Sea.</title>
        <authorList>
            <person name="Dong C."/>
            <person name="Liu R."/>
            <person name="Shao Z."/>
        </authorList>
    </citation>
    <scope>NUCLEOTIDE SEQUENCE [LARGE SCALE GENOMIC DNA]</scope>
    <source>
        <strain evidence="3 5">CSC1P2</strain>
    </source>
</reference>
<dbReference type="Proteomes" id="UP000233597">
    <property type="component" value="Unassembled WGS sequence"/>
</dbReference>
<dbReference type="OrthoDB" id="9802252at2"/>
<organism evidence="3 5">
    <name type="scientific">Thalassospira marina</name>
    <dbReference type="NCBI Taxonomy" id="2048283"/>
    <lineage>
        <taxon>Bacteria</taxon>
        <taxon>Pseudomonadati</taxon>
        <taxon>Pseudomonadota</taxon>
        <taxon>Alphaproteobacteria</taxon>
        <taxon>Rhodospirillales</taxon>
        <taxon>Thalassospiraceae</taxon>
        <taxon>Thalassospira</taxon>
    </lineage>
</organism>
<protein>
    <recommendedName>
        <fullName evidence="1">SMc04008-like domain-containing protein</fullName>
    </recommendedName>
</protein>
<evidence type="ECO:0000313" key="2">
    <source>
        <dbReference type="EMBL" id="AUG52331.1"/>
    </source>
</evidence>
<dbReference type="InterPro" id="IPR023163">
    <property type="entry name" value="SMc04008-like_domain"/>
</dbReference>
<dbReference type="AlphaFoldDB" id="A0A2N3KM69"/>
<dbReference type="Pfam" id="PF06844">
    <property type="entry name" value="DUF1244"/>
    <property type="match status" value="1"/>
</dbReference>
<proteinExistence type="predicted"/>
<dbReference type="Gene3D" id="1.10.3340.10">
    <property type="entry name" value="SMc04008-like"/>
    <property type="match status" value="1"/>
</dbReference>
<keyword evidence="4" id="KW-1185">Reference proteome</keyword>
<evidence type="ECO:0000313" key="3">
    <source>
        <dbReference type="EMBL" id="PKR51655.1"/>
    </source>
</evidence>
<dbReference type="EMBL" id="NWTK01000014">
    <property type="protein sequence ID" value="PKR51655.1"/>
    <property type="molecule type" value="Genomic_DNA"/>
</dbReference>
<gene>
    <name evidence="3" type="ORF">COO20_18940</name>
    <name evidence="2" type="ORF">CSC3H3_06065</name>
</gene>